<proteinExistence type="predicted"/>
<keyword evidence="4 6" id="KW-0472">Membrane</keyword>
<sequence length="526" mass="56670">MPSNVPSTCSVSLQVPAPSRDAEEGDDSVAKTASESLDIEHVHVDDDPRKWSNMRKTGTLCMIICASIVAGLSISIINPAIKQIETDLRTTSGKFSLVLSIFIVFQGSAPLLWTAISEIKGRKLVYVVSLAIAMVGNIVAAEAKSIGVLIGMRAVQAMGTGSVLAIGAATLADIYEPCERGTKLGITYAAPLLGPSIGPILGGVLTQAFSWRACFWLQAAYLGASVVLFVFFFRDTFRKERSLTYQRVLASRRSAASKRSSVVSDPAYELDGKSKGEAAVTVGEASGPAAIATVASPQAEAEIALSFKDVNPFPPLFLVLKRRNNIATLFPSGFFFAFSYNITYTCSRTLGDHYNYDALKIGFVLLSYGVGSVLGSVLGGRWSDRVLRRLTSANGGHRLPEMRLESTKPAMVFFPLSVVAYAWLAQEHVHVASLCTALFFIGFFSVWIYSSTLAYIAAVATNSWFRGVAALVFTEAAVPLQDSMGDGGLYTLWAGILVLSELMLLMVQRYGGAWREAAEERENPQS</sequence>
<keyword evidence="2 6" id="KW-0812">Transmembrane</keyword>
<reference evidence="8" key="1">
    <citation type="submission" date="2022-01" db="EMBL/GenBank/DDBJ databases">
        <title>Comparative genomics reveals a dynamic genome evolution in the ectomycorrhizal milk-cap (Lactarius) mushrooms.</title>
        <authorList>
            <consortium name="DOE Joint Genome Institute"/>
            <person name="Lebreton A."/>
            <person name="Tang N."/>
            <person name="Kuo A."/>
            <person name="LaButti K."/>
            <person name="Drula E."/>
            <person name="Barry K."/>
            <person name="Clum A."/>
            <person name="Lipzen A."/>
            <person name="Mousain D."/>
            <person name="Ng V."/>
            <person name="Wang R."/>
            <person name="Wang X."/>
            <person name="Dai Y."/>
            <person name="Henrissat B."/>
            <person name="Grigoriev I.V."/>
            <person name="Guerin-Laguette A."/>
            <person name="Yu F."/>
            <person name="Martin F.M."/>
        </authorList>
    </citation>
    <scope>NUCLEOTIDE SEQUENCE</scope>
    <source>
        <strain evidence="8">QP</strain>
    </source>
</reference>
<dbReference type="Gene3D" id="1.20.1720.10">
    <property type="entry name" value="Multidrug resistance protein D"/>
    <property type="match status" value="1"/>
</dbReference>
<comment type="caution">
    <text evidence="8">The sequence shown here is derived from an EMBL/GenBank/DDBJ whole genome shotgun (WGS) entry which is preliminary data.</text>
</comment>
<evidence type="ECO:0000256" key="2">
    <source>
        <dbReference type="ARBA" id="ARBA00022692"/>
    </source>
</evidence>
<feature type="compositionally biased region" description="Polar residues" evidence="5">
    <location>
        <begin position="1"/>
        <end position="13"/>
    </location>
</feature>
<feature type="transmembrane region" description="Helical" evidence="6">
    <location>
        <begin position="215"/>
        <end position="233"/>
    </location>
</feature>
<feature type="transmembrane region" description="Helical" evidence="6">
    <location>
        <begin position="363"/>
        <end position="382"/>
    </location>
</feature>
<dbReference type="PANTHER" id="PTHR23502:SF5">
    <property type="entry name" value="QUINIDINE RESISTANCE PROTEIN 3"/>
    <property type="match status" value="1"/>
</dbReference>
<protein>
    <submittedName>
        <fullName evidence="8">Major facilitator superfamily domain-containing protein</fullName>
    </submittedName>
</protein>
<dbReference type="Proteomes" id="UP001201163">
    <property type="component" value="Unassembled WGS sequence"/>
</dbReference>
<feature type="region of interest" description="Disordered" evidence="5">
    <location>
        <begin position="1"/>
        <end position="27"/>
    </location>
</feature>
<feature type="transmembrane region" description="Helical" evidence="6">
    <location>
        <begin position="187"/>
        <end position="209"/>
    </location>
</feature>
<feature type="transmembrane region" description="Helical" evidence="6">
    <location>
        <begin position="155"/>
        <end position="175"/>
    </location>
</feature>
<evidence type="ECO:0000313" key="8">
    <source>
        <dbReference type="EMBL" id="KAH8986695.1"/>
    </source>
</evidence>
<evidence type="ECO:0000256" key="5">
    <source>
        <dbReference type="SAM" id="MobiDB-lite"/>
    </source>
</evidence>
<feature type="transmembrane region" description="Helical" evidence="6">
    <location>
        <begin position="59"/>
        <end position="81"/>
    </location>
</feature>
<feature type="transmembrane region" description="Helical" evidence="6">
    <location>
        <begin position="490"/>
        <end position="507"/>
    </location>
</feature>
<dbReference type="PROSITE" id="PS50850">
    <property type="entry name" value="MFS"/>
    <property type="match status" value="1"/>
</dbReference>
<evidence type="ECO:0000313" key="9">
    <source>
        <dbReference type="Proteomes" id="UP001201163"/>
    </source>
</evidence>
<feature type="transmembrane region" description="Helical" evidence="6">
    <location>
        <begin position="430"/>
        <end position="449"/>
    </location>
</feature>
<evidence type="ECO:0000256" key="6">
    <source>
        <dbReference type="SAM" id="Phobius"/>
    </source>
</evidence>
<dbReference type="InterPro" id="IPR020846">
    <property type="entry name" value="MFS_dom"/>
</dbReference>
<keyword evidence="9" id="KW-1185">Reference proteome</keyword>
<evidence type="ECO:0000259" key="7">
    <source>
        <dbReference type="PROSITE" id="PS50850"/>
    </source>
</evidence>
<feature type="transmembrane region" description="Helical" evidence="6">
    <location>
        <begin position="326"/>
        <end position="343"/>
    </location>
</feature>
<dbReference type="Pfam" id="PF07690">
    <property type="entry name" value="MFS_1"/>
    <property type="match status" value="1"/>
</dbReference>
<feature type="transmembrane region" description="Helical" evidence="6">
    <location>
        <begin position="124"/>
        <end position="143"/>
    </location>
</feature>
<dbReference type="Gene3D" id="1.20.1250.20">
    <property type="entry name" value="MFS general substrate transporter like domains"/>
    <property type="match status" value="1"/>
</dbReference>
<organism evidence="8 9">
    <name type="scientific">Lactarius akahatsu</name>
    <dbReference type="NCBI Taxonomy" id="416441"/>
    <lineage>
        <taxon>Eukaryota</taxon>
        <taxon>Fungi</taxon>
        <taxon>Dikarya</taxon>
        <taxon>Basidiomycota</taxon>
        <taxon>Agaricomycotina</taxon>
        <taxon>Agaricomycetes</taxon>
        <taxon>Russulales</taxon>
        <taxon>Russulaceae</taxon>
        <taxon>Lactarius</taxon>
    </lineage>
</organism>
<dbReference type="AlphaFoldDB" id="A0AAD4LAI8"/>
<dbReference type="InterPro" id="IPR036259">
    <property type="entry name" value="MFS_trans_sf"/>
</dbReference>
<accession>A0AAD4LAI8</accession>
<keyword evidence="3 6" id="KW-1133">Transmembrane helix</keyword>
<dbReference type="GO" id="GO:0005886">
    <property type="term" value="C:plasma membrane"/>
    <property type="evidence" value="ECO:0007669"/>
    <property type="project" value="TreeGrafter"/>
</dbReference>
<dbReference type="InterPro" id="IPR011701">
    <property type="entry name" value="MFS"/>
</dbReference>
<dbReference type="EMBL" id="JAKELL010000052">
    <property type="protein sequence ID" value="KAH8986695.1"/>
    <property type="molecule type" value="Genomic_DNA"/>
</dbReference>
<dbReference type="GO" id="GO:0022857">
    <property type="term" value="F:transmembrane transporter activity"/>
    <property type="evidence" value="ECO:0007669"/>
    <property type="project" value="InterPro"/>
</dbReference>
<name>A0AAD4LAI8_9AGAM</name>
<comment type="subcellular location">
    <subcellularLocation>
        <location evidence="1">Membrane</location>
        <topology evidence="1">Multi-pass membrane protein</topology>
    </subcellularLocation>
</comment>
<dbReference type="SUPFAM" id="SSF103473">
    <property type="entry name" value="MFS general substrate transporter"/>
    <property type="match status" value="1"/>
</dbReference>
<dbReference type="PANTHER" id="PTHR23502">
    <property type="entry name" value="MAJOR FACILITATOR SUPERFAMILY"/>
    <property type="match status" value="1"/>
</dbReference>
<evidence type="ECO:0000256" key="1">
    <source>
        <dbReference type="ARBA" id="ARBA00004141"/>
    </source>
</evidence>
<evidence type="ECO:0000256" key="4">
    <source>
        <dbReference type="ARBA" id="ARBA00023136"/>
    </source>
</evidence>
<feature type="transmembrane region" description="Helical" evidence="6">
    <location>
        <begin position="93"/>
        <end position="112"/>
    </location>
</feature>
<feature type="domain" description="Major facilitator superfamily (MFS) profile" evidence="7">
    <location>
        <begin position="59"/>
        <end position="526"/>
    </location>
</feature>
<evidence type="ECO:0000256" key="3">
    <source>
        <dbReference type="ARBA" id="ARBA00022989"/>
    </source>
</evidence>
<gene>
    <name evidence="8" type="ORF">EDB92DRAFT_2020848</name>
</gene>